<comment type="catalytic activity">
    <reaction evidence="4">
        <text>[protein]-peptidylproline (omega=180) = [protein]-peptidylproline (omega=0)</text>
        <dbReference type="Rhea" id="RHEA:16237"/>
        <dbReference type="Rhea" id="RHEA-COMP:10747"/>
        <dbReference type="Rhea" id="RHEA-COMP:10748"/>
        <dbReference type="ChEBI" id="CHEBI:83833"/>
        <dbReference type="ChEBI" id="CHEBI:83834"/>
        <dbReference type="EC" id="5.2.1.8"/>
    </reaction>
</comment>
<dbReference type="Pfam" id="PF00160">
    <property type="entry name" value="Pro_isomerase"/>
    <property type="match status" value="2"/>
</dbReference>
<keyword evidence="3 4" id="KW-0413">Isomerase</keyword>
<evidence type="ECO:0000256" key="1">
    <source>
        <dbReference type="ARBA" id="ARBA00007365"/>
    </source>
</evidence>
<dbReference type="PANTHER" id="PTHR45625:SF4">
    <property type="entry name" value="PEPTIDYLPROLYL ISOMERASE DOMAIN AND WD REPEAT-CONTAINING PROTEIN 1"/>
    <property type="match status" value="1"/>
</dbReference>
<dbReference type="PROSITE" id="PS51257">
    <property type="entry name" value="PROKAR_LIPOPROTEIN"/>
    <property type="match status" value="1"/>
</dbReference>
<comment type="similarity">
    <text evidence="1 4">Belongs to the cyclophilin-type PPIase family.</text>
</comment>
<dbReference type="InterPro" id="IPR044666">
    <property type="entry name" value="Cyclophilin_A-like"/>
</dbReference>
<protein>
    <recommendedName>
        <fullName evidence="4">Peptidyl-prolyl cis-trans isomerase</fullName>
        <shortName evidence="4">PPIase</shortName>
        <ecNumber evidence="4">5.2.1.8</ecNumber>
    </recommendedName>
</protein>
<dbReference type="PROSITE" id="PS50072">
    <property type="entry name" value="CSA_PPIASE_2"/>
    <property type="match status" value="1"/>
</dbReference>
<dbReference type="PRINTS" id="PR00153">
    <property type="entry name" value="CSAPPISMRASE"/>
</dbReference>
<keyword evidence="2 4" id="KW-0697">Rotamase</keyword>
<dbReference type="Gene3D" id="2.40.100.10">
    <property type="entry name" value="Cyclophilin-like"/>
    <property type="match status" value="2"/>
</dbReference>
<dbReference type="EC" id="5.2.1.8" evidence="4"/>
<dbReference type="AlphaFoldDB" id="A0A418PPG8"/>
<dbReference type="Proteomes" id="UP000283522">
    <property type="component" value="Unassembled WGS sequence"/>
</dbReference>
<evidence type="ECO:0000313" key="6">
    <source>
        <dbReference type="EMBL" id="RIW13965.1"/>
    </source>
</evidence>
<dbReference type="GO" id="GO:0006457">
    <property type="term" value="P:protein folding"/>
    <property type="evidence" value="ECO:0007669"/>
    <property type="project" value="InterPro"/>
</dbReference>
<dbReference type="InterPro" id="IPR029000">
    <property type="entry name" value="Cyclophilin-like_dom_sf"/>
</dbReference>
<evidence type="ECO:0000256" key="4">
    <source>
        <dbReference type="RuleBase" id="RU363019"/>
    </source>
</evidence>
<dbReference type="RefSeq" id="WP_119478508.1">
    <property type="nucleotide sequence ID" value="NZ_QXML01000007.1"/>
</dbReference>
<name>A0A418PPG8_9BACT</name>
<feature type="signal peptide" evidence="4">
    <location>
        <begin position="1"/>
        <end position="21"/>
    </location>
</feature>
<reference evidence="6 7" key="1">
    <citation type="submission" date="2018-09" db="EMBL/GenBank/DDBJ databases">
        <authorList>
            <person name="Wang X."/>
            <person name="Du Z."/>
        </authorList>
    </citation>
    <scope>NUCLEOTIDE SEQUENCE [LARGE SCALE GENOMIC DNA]</scope>
    <source>
        <strain evidence="6 7">N3</strain>
    </source>
</reference>
<dbReference type="OrthoDB" id="9807797at2"/>
<accession>A0A418PPG8</accession>
<keyword evidence="4" id="KW-0732">Signal</keyword>
<keyword evidence="7" id="KW-1185">Reference proteome</keyword>
<evidence type="ECO:0000259" key="5">
    <source>
        <dbReference type="PROSITE" id="PS50072"/>
    </source>
</evidence>
<dbReference type="InterPro" id="IPR020892">
    <property type="entry name" value="Cyclophilin-type_PPIase_CS"/>
</dbReference>
<gene>
    <name evidence="6" type="ORF">D0X99_14225</name>
</gene>
<dbReference type="SUPFAM" id="SSF50891">
    <property type="entry name" value="Cyclophilin-like"/>
    <property type="match status" value="1"/>
</dbReference>
<feature type="chain" id="PRO_5018816550" description="Peptidyl-prolyl cis-trans isomerase" evidence="4">
    <location>
        <begin position="22"/>
        <end position="281"/>
    </location>
</feature>
<dbReference type="CDD" id="cd00317">
    <property type="entry name" value="cyclophilin"/>
    <property type="match status" value="1"/>
</dbReference>
<dbReference type="PROSITE" id="PS00170">
    <property type="entry name" value="CSA_PPIASE_1"/>
    <property type="match status" value="1"/>
</dbReference>
<feature type="domain" description="PPIase cyclophilin-type" evidence="5">
    <location>
        <begin position="35"/>
        <end position="257"/>
    </location>
</feature>
<evidence type="ECO:0000256" key="2">
    <source>
        <dbReference type="ARBA" id="ARBA00023110"/>
    </source>
</evidence>
<comment type="function">
    <text evidence="4">PPIases accelerate the folding of proteins. It catalyzes the cis-trans isomerization of proline imidic peptide bonds in oligopeptides.</text>
</comment>
<dbReference type="PANTHER" id="PTHR45625">
    <property type="entry name" value="PEPTIDYL-PROLYL CIS-TRANS ISOMERASE-RELATED"/>
    <property type="match status" value="1"/>
</dbReference>
<proteinExistence type="inferred from homology"/>
<evidence type="ECO:0000256" key="3">
    <source>
        <dbReference type="ARBA" id="ARBA00023235"/>
    </source>
</evidence>
<comment type="caution">
    <text evidence="6">The sequence shown here is derived from an EMBL/GenBank/DDBJ whole genome shotgun (WGS) entry which is preliminary data.</text>
</comment>
<sequence length="281" mass="31749">MIRIVKSLTLSLLLFSTLACGQNKDYLITISTRHGEIKAVLFDDTPEHKNNFIALAEAGRFDSTQFHRVIKDFMVQGGDVFGKEGLPAEQWPTIPAEILPNHFHRKGMIAAARQGNNINPTKASNGSQFYIVQGRTYEELELTTDFPALQKAVLQYVQLESQKPLKEEYNRLYAAQQFDSLTNLLLSKRDEIAKSLNVKLTKEYTPEQIKAYATIGGTPHLDKEYTVFGEVISGMDVVEKIAAEPTSREVPNNPVYMQVKVEKLSKKKITETYGYQYPVVK</sequence>
<dbReference type="GO" id="GO:0003755">
    <property type="term" value="F:peptidyl-prolyl cis-trans isomerase activity"/>
    <property type="evidence" value="ECO:0007669"/>
    <property type="project" value="UniProtKB-UniRule"/>
</dbReference>
<dbReference type="InterPro" id="IPR002130">
    <property type="entry name" value="Cyclophilin-type_PPIase_dom"/>
</dbReference>
<organism evidence="6 7">
    <name type="scientific">Algoriphagus lacus</name>
    <dbReference type="NCBI Taxonomy" id="2056311"/>
    <lineage>
        <taxon>Bacteria</taxon>
        <taxon>Pseudomonadati</taxon>
        <taxon>Bacteroidota</taxon>
        <taxon>Cytophagia</taxon>
        <taxon>Cytophagales</taxon>
        <taxon>Cyclobacteriaceae</taxon>
        <taxon>Algoriphagus</taxon>
    </lineage>
</organism>
<evidence type="ECO:0000313" key="7">
    <source>
        <dbReference type="Proteomes" id="UP000283522"/>
    </source>
</evidence>
<dbReference type="EMBL" id="QXML01000007">
    <property type="protein sequence ID" value="RIW13965.1"/>
    <property type="molecule type" value="Genomic_DNA"/>
</dbReference>